<dbReference type="AlphaFoldDB" id="A0A9D4QPB4"/>
<feature type="domain" description="Paraneoplastic antigen Ma-like C-terminal" evidence="2">
    <location>
        <begin position="3"/>
        <end position="117"/>
    </location>
</feature>
<keyword evidence="4" id="KW-1185">Reference proteome</keyword>
<evidence type="ECO:0000259" key="2">
    <source>
        <dbReference type="Pfam" id="PF14893"/>
    </source>
</evidence>
<dbReference type="Proteomes" id="UP000828390">
    <property type="component" value="Unassembled WGS sequence"/>
</dbReference>
<feature type="compositionally biased region" description="Gly residues" evidence="1">
    <location>
        <begin position="245"/>
        <end position="254"/>
    </location>
</feature>
<dbReference type="Pfam" id="PF14893">
    <property type="entry name" value="PNMA"/>
    <property type="match status" value="1"/>
</dbReference>
<feature type="region of interest" description="Disordered" evidence="1">
    <location>
        <begin position="205"/>
        <end position="268"/>
    </location>
</feature>
<proteinExistence type="predicted"/>
<feature type="compositionally biased region" description="Polar residues" evidence="1">
    <location>
        <begin position="211"/>
        <end position="234"/>
    </location>
</feature>
<reference evidence="3" key="1">
    <citation type="journal article" date="2019" name="bioRxiv">
        <title>The Genome of the Zebra Mussel, Dreissena polymorpha: A Resource for Invasive Species Research.</title>
        <authorList>
            <person name="McCartney M.A."/>
            <person name="Auch B."/>
            <person name="Kono T."/>
            <person name="Mallez S."/>
            <person name="Zhang Y."/>
            <person name="Obille A."/>
            <person name="Becker A."/>
            <person name="Abrahante J.E."/>
            <person name="Garbe J."/>
            <person name="Badalamenti J.P."/>
            <person name="Herman A."/>
            <person name="Mangelson H."/>
            <person name="Liachko I."/>
            <person name="Sullivan S."/>
            <person name="Sone E.D."/>
            <person name="Koren S."/>
            <person name="Silverstein K.A.T."/>
            <person name="Beckman K.B."/>
            <person name="Gohl D.M."/>
        </authorList>
    </citation>
    <scope>NUCLEOTIDE SEQUENCE</scope>
    <source>
        <strain evidence="3">Duluth1</strain>
        <tissue evidence="3">Whole animal</tissue>
    </source>
</reference>
<name>A0A9D4QPB4_DREPO</name>
<evidence type="ECO:0000313" key="3">
    <source>
        <dbReference type="EMBL" id="KAH3838364.1"/>
    </source>
</evidence>
<evidence type="ECO:0000313" key="4">
    <source>
        <dbReference type="Proteomes" id="UP000828390"/>
    </source>
</evidence>
<dbReference type="InterPro" id="IPR048270">
    <property type="entry name" value="PNMA_C"/>
</dbReference>
<gene>
    <name evidence="3" type="ORF">DPMN_111773</name>
</gene>
<sequence length="268" mass="30045">MKGDETNDVWRFETKCLISENLPENVVLQVIHKSLRGTARRALISLGEHATSQQILDKLEILFGEVSTNESVMQTFYNASQKVSKNVTAYGCLLEALLQVAVESGHVSSVARKDMLRSKFWTAERDEKLKILTRNKYDSNFDYHRLLKEVRSVEHELSAASSISAIVNTAQQSTAVDKKTVDELTSKMDLLMNKMISLEIEMTEKPKDAAGSSNNEFYCRDNNQNRQGGYTPNRGNYHGANRGSCRGGNCGRYRGGNSQREGSYNNTS</sequence>
<organism evidence="3 4">
    <name type="scientific">Dreissena polymorpha</name>
    <name type="common">Zebra mussel</name>
    <name type="synonym">Mytilus polymorpha</name>
    <dbReference type="NCBI Taxonomy" id="45954"/>
    <lineage>
        <taxon>Eukaryota</taxon>
        <taxon>Metazoa</taxon>
        <taxon>Spiralia</taxon>
        <taxon>Lophotrochozoa</taxon>
        <taxon>Mollusca</taxon>
        <taxon>Bivalvia</taxon>
        <taxon>Autobranchia</taxon>
        <taxon>Heteroconchia</taxon>
        <taxon>Euheterodonta</taxon>
        <taxon>Imparidentia</taxon>
        <taxon>Neoheterodontei</taxon>
        <taxon>Myida</taxon>
        <taxon>Dreissenoidea</taxon>
        <taxon>Dreissenidae</taxon>
        <taxon>Dreissena</taxon>
    </lineage>
</organism>
<dbReference type="EMBL" id="JAIWYP010000004">
    <property type="protein sequence ID" value="KAH3838364.1"/>
    <property type="molecule type" value="Genomic_DNA"/>
</dbReference>
<feature type="compositionally biased region" description="Polar residues" evidence="1">
    <location>
        <begin position="259"/>
        <end position="268"/>
    </location>
</feature>
<comment type="caution">
    <text evidence="3">The sequence shown here is derived from an EMBL/GenBank/DDBJ whole genome shotgun (WGS) entry which is preliminary data.</text>
</comment>
<evidence type="ECO:0000256" key="1">
    <source>
        <dbReference type="SAM" id="MobiDB-lite"/>
    </source>
</evidence>
<protein>
    <recommendedName>
        <fullName evidence="2">Paraneoplastic antigen Ma-like C-terminal domain-containing protein</fullName>
    </recommendedName>
</protein>
<accession>A0A9D4QPB4</accession>
<reference evidence="3" key="2">
    <citation type="submission" date="2020-11" db="EMBL/GenBank/DDBJ databases">
        <authorList>
            <person name="McCartney M.A."/>
            <person name="Auch B."/>
            <person name="Kono T."/>
            <person name="Mallez S."/>
            <person name="Becker A."/>
            <person name="Gohl D.M."/>
            <person name="Silverstein K.A.T."/>
            <person name="Koren S."/>
            <person name="Bechman K.B."/>
            <person name="Herman A."/>
            <person name="Abrahante J.E."/>
            <person name="Garbe J."/>
        </authorList>
    </citation>
    <scope>NUCLEOTIDE SEQUENCE</scope>
    <source>
        <strain evidence="3">Duluth1</strain>
        <tissue evidence="3">Whole animal</tissue>
    </source>
</reference>